<evidence type="ECO:0000256" key="3">
    <source>
        <dbReference type="ARBA" id="ARBA00022475"/>
    </source>
</evidence>
<dbReference type="RefSeq" id="WP_338535076.1">
    <property type="nucleotide sequence ID" value="NZ_AP028654.1"/>
</dbReference>
<feature type="transmembrane region" description="Helical" evidence="7">
    <location>
        <begin position="184"/>
        <end position="202"/>
    </location>
</feature>
<evidence type="ECO:0000256" key="1">
    <source>
        <dbReference type="ARBA" id="ARBA00004651"/>
    </source>
</evidence>
<dbReference type="GO" id="GO:0005886">
    <property type="term" value="C:plasma membrane"/>
    <property type="evidence" value="ECO:0007669"/>
    <property type="project" value="UniProtKB-SubCell"/>
</dbReference>
<name>A0AAU9EMV2_9FIRM</name>
<gene>
    <name evidence="10" type="ORF">HLPR_17750</name>
</gene>
<dbReference type="Proteomes" id="UP001321786">
    <property type="component" value="Chromosome"/>
</dbReference>
<dbReference type="InterPro" id="IPR050622">
    <property type="entry name" value="CPA3_antiporter_subunitB"/>
</dbReference>
<evidence type="ECO:0000259" key="9">
    <source>
        <dbReference type="Pfam" id="PF20501"/>
    </source>
</evidence>
<feature type="transmembrane region" description="Helical" evidence="7">
    <location>
        <begin position="87"/>
        <end position="104"/>
    </location>
</feature>
<keyword evidence="6 7" id="KW-0472">Membrane</keyword>
<dbReference type="InterPro" id="IPR007182">
    <property type="entry name" value="MnhB"/>
</dbReference>
<dbReference type="KEGG" id="hprf:HLPR_17750"/>
<organism evidence="10 11">
    <name type="scientific">Helicovermis profundi</name>
    <dbReference type="NCBI Taxonomy" id="3065157"/>
    <lineage>
        <taxon>Bacteria</taxon>
        <taxon>Bacillati</taxon>
        <taxon>Bacillota</taxon>
        <taxon>Clostridia</taxon>
        <taxon>Helicovermis</taxon>
    </lineage>
</organism>
<evidence type="ECO:0000256" key="7">
    <source>
        <dbReference type="SAM" id="Phobius"/>
    </source>
</evidence>
<sequence>MKKIVAILFLGILGFFIFSGIYANDAFGSFGKVNLNDRVSNKFITKSVTNDNEIVEYNKSSNLETGSSNYVTSIVVNYRSFDTLGEVTVLFVSSLGVALLLGSFGGKLTLKYKANFILRVGAKTVFPLIALIGIYIFTHGHLTPGGGFPGGSMIASAVLLLYLSDENFRAKMSSFKLTESLMGSLYVLVGIFGLFTAGYFLSNFLNTGVVGNLFSAGIVPIVYVLVGLKVGSELTGIITDFLKEEVNE</sequence>
<keyword evidence="11" id="KW-1185">Reference proteome</keyword>
<accession>A0AAU9EMV2</accession>
<dbReference type="PANTHER" id="PTHR33932">
    <property type="entry name" value="NA(+)/H(+) ANTIPORTER SUBUNIT B"/>
    <property type="match status" value="1"/>
</dbReference>
<reference evidence="10 11" key="1">
    <citation type="submission" date="2023-08" db="EMBL/GenBank/DDBJ databases">
        <title>Helicovermis profunda gen. nov., sp. nov., a novel mesophilic, fermentative bacterium within the Bacillota from a deep-sea hydrothermal vent chimney.</title>
        <authorList>
            <person name="Miyazaki U."/>
            <person name="Mizutani D."/>
            <person name="Hashimoto Y."/>
            <person name="Tame A."/>
            <person name="Sawayama S."/>
            <person name="Miyazaki J."/>
            <person name="Takai K."/>
            <person name="Nakagawa S."/>
        </authorList>
    </citation>
    <scope>NUCLEOTIDE SEQUENCE [LARGE SCALE GENOMIC DNA]</scope>
    <source>
        <strain evidence="10 11">S502</strain>
    </source>
</reference>
<evidence type="ECO:0000256" key="2">
    <source>
        <dbReference type="ARBA" id="ARBA00009425"/>
    </source>
</evidence>
<comment type="similarity">
    <text evidence="2">Belongs to the CPA3 antiporters (TC 2.A.63) subunit B family.</text>
</comment>
<evidence type="ECO:0000313" key="11">
    <source>
        <dbReference type="Proteomes" id="UP001321786"/>
    </source>
</evidence>
<evidence type="ECO:0000256" key="5">
    <source>
        <dbReference type="ARBA" id="ARBA00022989"/>
    </source>
</evidence>
<evidence type="ECO:0000313" key="10">
    <source>
        <dbReference type="EMBL" id="BEP29444.1"/>
    </source>
</evidence>
<feature type="domain" description="Na+/H+ antiporter MnhB subunit-related protein" evidence="8">
    <location>
        <begin position="117"/>
        <end position="234"/>
    </location>
</feature>
<dbReference type="Pfam" id="PF04039">
    <property type="entry name" value="MnhB"/>
    <property type="match status" value="1"/>
</dbReference>
<evidence type="ECO:0000259" key="8">
    <source>
        <dbReference type="Pfam" id="PF04039"/>
    </source>
</evidence>
<dbReference type="PANTHER" id="PTHR33932:SF4">
    <property type="entry name" value="NA(+)_H(+) ANTIPORTER SUBUNIT B"/>
    <property type="match status" value="1"/>
</dbReference>
<keyword evidence="5 7" id="KW-1133">Transmembrane helix</keyword>
<evidence type="ECO:0000256" key="6">
    <source>
        <dbReference type="ARBA" id="ARBA00023136"/>
    </source>
</evidence>
<feature type="transmembrane region" description="Helical" evidence="7">
    <location>
        <begin position="208"/>
        <end position="228"/>
    </location>
</feature>
<keyword evidence="4 7" id="KW-0812">Transmembrane</keyword>
<comment type="subcellular location">
    <subcellularLocation>
        <location evidence="1">Cell membrane</location>
        <topology evidence="1">Multi-pass membrane protein</topology>
    </subcellularLocation>
</comment>
<evidence type="ECO:0000256" key="4">
    <source>
        <dbReference type="ARBA" id="ARBA00022692"/>
    </source>
</evidence>
<dbReference type="AlphaFoldDB" id="A0AAU9EMV2"/>
<keyword evidence="3" id="KW-1003">Cell membrane</keyword>
<protein>
    <submittedName>
        <fullName evidence="10">Na(+)/H(+) antiporter subunit B</fullName>
    </submittedName>
</protein>
<feature type="domain" description="MrpA C-terminal/MbhE" evidence="9">
    <location>
        <begin position="52"/>
        <end position="104"/>
    </location>
</feature>
<feature type="transmembrane region" description="Helical" evidence="7">
    <location>
        <begin position="143"/>
        <end position="163"/>
    </location>
</feature>
<dbReference type="EMBL" id="AP028654">
    <property type="protein sequence ID" value="BEP29444.1"/>
    <property type="molecule type" value="Genomic_DNA"/>
</dbReference>
<feature type="transmembrane region" description="Helical" evidence="7">
    <location>
        <begin position="116"/>
        <end position="137"/>
    </location>
</feature>
<proteinExistence type="inferred from homology"/>
<dbReference type="Pfam" id="PF20501">
    <property type="entry name" value="MbhE"/>
    <property type="match status" value="1"/>
</dbReference>
<dbReference type="InterPro" id="IPR046806">
    <property type="entry name" value="MrpA_C/MbhE"/>
</dbReference>